<gene>
    <name evidence="1" type="ORF">GWI33_015370</name>
</gene>
<dbReference type="Proteomes" id="UP000625711">
    <property type="component" value="Unassembled WGS sequence"/>
</dbReference>
<name>A0A834M858_RHYFE</name>
<dbReference type="PANTHER" id="PTHR47326">
    <property type="entry name" value="TRANSPOSABLE ELEMENT TC3 TRANSPOSASE-LIKE PROTEIN"/>
    <property type="match status" value="1"/>
</dbReference>
<dbReference type="PANTHER" id="PTHR47326:SF1">
    <property type="entry name" value="HTH PSQ-TYPE DOMAIN-CONTAINING PROTEIN"/>
    <property type="match status" value="1"/>
</dbReference>
<dbReference type="EMBL" id="JAACXV010013895">
    <property type="protein sequence ID" value="KAF7271786.1"/>
    <property type="molecule type" value="Genomic_DNA"/>
</dbReference>
<dbReference type="GO" id="GO:0003676">
    <property type="term" value="F:nucleic acid binding"/>
    <property type="evidence" value="ECO:0007669"/>
    <property type="project" value="InterPro"/>
</dbReference>
<evidence type="ECO:0000313" key="1">
    <source>
        <dbReference type="EMBL" id="KAF7271786.1"/>
    </source>
</evidence>
<comment type="caution">
    <text evidence="1">The sequence shown here is derived from an EMBL/GenBank/DDBJ whole genome shotgun (WGS) entry which is preliminary data.</text>
</comment>
<protein>
    <submittedName>
        <fullName evidence="1">Uncharacterized protein</fullName>
    </submittedName>
</protein>
<dbReference type="Gene3D" id="3.30.420.10">
    <property type="entry name" value="Ribonuclease H-like superfamily/Ribonuclease H"/>
    <property type="match status" value="1"/>
</dbReference>
<dbReference type="OrthoDB" id="8194107at2759"/>
<evidence type="ECO:0000313" key="2">
    <source>
        <dbReference type="Proteomes" id="UP000625711"/>
    </source>
</evidence>
<dbReference type="InterPro" id="IPR036397">
    <property type="entry name" value="RNaseH_sf"/>
</dbReference>
<accession>A0A834M858</accession>
<proteinExistence type="predicted"/>
<keyword evidence="2" id="KW-1185">Reference proteome</keyword>
<dbReference type="AlphaFoldDB" id="A0A834M858"/>
<organism evidence="1 2">
    <name type="scientific">Rhynchophorus ferrugineus</name>
    <name type="common">Red palm weevil</name>
    <name type="synonym">Curculio ferrugineus</name>
    <dbReference type="NCBI Taxonomy" id="354439"/>
    <lineage>
        <taxon>Eukaryota</taxon>
        <taxon>Metazoa</taxon>
        <taxon>Ecdysozoa</taxon>
        <taxon>Arthropoda</taxon>
        <taxon>Hexapoda</taxon>
        <taxon>Insecta</taxon>
        <taxon>Pterygota</taxon>
        <taxon>Neoptera</taxon>
        <taxon>Endopterygota</taxon>
        <taxon>Coleoptera</taxon>
        <taxon>Polyphaga</taxon>
        <taxon>Cucujiformia</taxon>
        <taxon>Curculionidae</taxon>
        <taxon>Dryophthorinae</taxon>
        <taxon>Rhynchophorus</taxon>
    </lineage>
</organism>
<sequence length="101" mass="12098">MIRHFLVPEMKKQELEDTWFYSDLAWPPGLAAPDFFLWNFLKSKVYRNKPQTIQHLKDNIRHKIEEIQPQMLQDVMKRYLKKAKSCIANGCHHLADILFQS</sequence>
<reference evidence="1" key="1">
    <citation type="submission" date="2020-08" db="EMBL/GenBank/DDBJ databases">
        <title>Genome sequencing and assembly of the red palm weevil Rhynchophorus ferrugineus.</title>
        <authorList>
            <person name="Dias G.B."/>
            <person name="Bergman C.M."/>
            <person name="Manee M."/>
        </authorList>
    </citation>
    <scope>NUCLEOTIDE SEQUENCE</scope>
    <source>
        <strain evidence="1">AA-2017</strain>
        <tissue evidence="1">Whole larva</tissue>
    </source>
</reference>